<dbReference type="OrthoDB" id="5150056at2"/>
<evidence type="ECO:0000313" key="3">
    <source>
        <dbReference type="EMBL" id="MBB5474780.1"/>
    </source>
</evidence>
<feature type="transmembrane region" description="Helical" evidence="1">
    <location>
        <begin position="26"/>
        <end position="47"/>
    </location>
</feature>
<keyword evidence="1" id="KW-0472">Membrane</keyword>
<proteinExistence type="predicted"/>
<reference evidence="2 4" key="1">
    <citation type="submission" date="2019-07" db="EMBL/GenBank/DDBJ databases">
        <title>Whole genome shotgun sequence of Cellulomonas hominis NBRC 16055.</title>
        <authorList>
            <person name="Hosoyama A."/>
            <person name="Uohara A."/>
            <person name="Ohji S."/>
            <person name="Ichikawa N."/>
        </authorList>
    </citation>
    <scope>NUCLEOTIDE SEQUENCE [LARGE SCALE GENOMIC DNA]</scope>
    <source>
        <strain evidence="2 4">NBRC 16055</strain>
    </source>
</reference>
<dbReference type="RefSeq" id="WP_146839717.1">
    <property type="nucleotide sequence ID" value="NZ_BJVQ01000059.1"/>
</dbReference>
<feature type="transmembrane region" description="Helical" evidence="1">
    <location>
        <begin position="59"/>
        <end position="92"/>
    </location>
</feature>
<gene>
    <name evidence="2" type="ORF">CHO01_31600</name>
    <name evidence="3" type="ORF">HNR08_003516</name>
</gene>
<protein>
    <submittedName>
        <fullName evidence="3">LPXTG-motif cell wall-anchored protein</fullName>
    </submittedName>
</protein>
<evidence type="ECO:0000313" key="4">
    <source>
        <dbReference type="Proteomes" id="UP000321723"/>
    </source>
</evidence>
<evidence type="ECO:0000313" key="2">
    <source>
        <dbReference type="EMBL" id="GEL48044.1"/>
    </source>
</evidence>
<name>A0A511FHK5_9CELL</name>
<dbReference type="EMBL" id="JACHDN010000001">
    <property type="protein sequence ID" value="MBB5474780.1"/>
    <property type="molecule type" value="Genomic_DNA"/>
</dbReference>
<comment type="caution">
    <text evidence="2">The sequence shown here is derived from an EMBL/GenBank/DDBJ whole genome shotgun (WGS) entry which is preliminary data.</text>
</comment>
<accession>A0A511FHK5</accession>
<keyword evidence="1" id="KW-1133">Transmembrane helix</keyword>
<organism evidence="2 4">
    <name type="scientific">Cellulomonas hominis</name>
    <dbReference type="NCBI Taxonomy" id="156981"/>
    <lineage>
        <taxon>Bacteria</taxon>
        <taxon>Bacillati</taxon>
        <taxon>Actinomycetota</taxon>
        <taxon>Actinomycetes</taxon>
        <taxon>Micrococcales</taxon>
        <taxon>Cellulomonadaceae</taxon>
        <taxon>Cellulomonas</taxon>
    </lineage>
</organism>
<sequence>MNSSVNLVGAWTTFWNAINQGSFSRLMTIITVLGVCAVVFAGLGFLWRKRRNNGGDAKGLWWSLGLGAAASAPNFLIPIVLTVLDLVINIIAGFFKSLAG</sequence>
<keyword evidence="4" id="KW-1185">Reference proteome</keyword>
<evidence type="ECO:0000313" key="5">
    <source>
        <dbReference type="Proteomes" id="UP000564629"/>
    </source>
</evidence>
<dbReference type="Proteomes" id="UP000321723">
    <property type="component" value="Unassembled WGS sequence"/>
</dbReference>
<dbReference type="NCBIfam" id="TIGR01167">
    <property type="entry name" value="LPXTG_anchor"/>
    <property type="match status" value="1"/>
</dbReference>
<keyword evidence="1" id="KW-0812">Transmembrane</keyword>
<evidence type="ECO:0000256" key="1">
    <source>
        <dbReference type="SAM" id="Phobius"/>
    </source>
</evidence>
<dbReference type="Proteomes" id="UP000564629">
    <property type="component" value="Unassembled WGS sequence"/>
</dbReference>
<reference evidence="3 5" key="2">
    <citation type="submission" date="2020-08" db="EMBL/GenBank/DDBJ databases">
        <title>Sequencing the genomes of 1000 actinobacteria strains.</title>
        <authorList>
            <person name="Klenk H.-P."/>
        </authorList>
    </citation>
    <scope>NUCLEOTIDE SEQUENCE [LARGE SCALE GENOMIC DNA]</scope>
    <source>
        <strain evidence="3 5">DSM 9581</strain>
    </source>
</reference>
<dbReference type="AlphaFoldDB" id="A0A511FHK5"/>
<dbReference type="EMBL" id="BJVQ01000059">
    <property type="protein sequence ID" value="GEL48044.1"/>
    <property type="molecule type" value="Genomic_DNA"/>
</dbReference>